<evidence type="ECO:0000256" key="1">
    <source>
        <dbReference type="SAM" id="SignalP"/>
    </source>
</evidence>
<comment type="caution">
    <text evidence="2">The sequence shown here is derived from an EMBL/GenBank/DDBJ whole genome shotgun (WGS) entry which is preliminary data.</text>
</comment>
<dbReference type="Proteomes" id="UP000216913">
    <property type="component" value="Unassembled WGS sequence"/>
</dbReference>
<dbReference type="RefSeq" id="WP_094801515.1">
    <property type="nucleotide sequence ID" value="NZ_NEVN01000010.1"/>
</dbReference>
<gene>
    <name evidence="2" type="ORF">CAL25_15630</name>
</gene>
<proteinExistence type="predicted"/>
<evidence type="ECO:0000313" key="2">
    <source>
        <dbReference type="EMBL" id="OZI49052.1"/>
    </source>
</evidence>
<protein>
    <recommendedName>
        <fullName evidence="4">Lipoprotein</fullName>
    </recommendedName>
</protein>
<evidence type="ECO:0008006" key="4">
    <source>
        <dbReference type="Google" id="ProtNLM"/>
    </source>
</evidence>
<sequence>MSVFTSSRYAAVILLAALAGCSSKPSAPDGHGQTRAEDGRVANDCGWFRSRCMFEGSYESGERAYAEQEARRLNQAELERLRRASSR</sequence>
<feature type="chain" id="PRO_5012853911" description="Lipoprotein" evidence="1">
    <location>
        <begin position="28"/>
        <end position="87"/>
    </location>
</feature>
<reference evidence="2 3" key="1">
    <citation type="submission" date="2017-05" db="EMBL/GenBank/DDBJ databases">
        <title>Complete and WGS of Bordetella genogroups.</title>
        <authorList>
            <person name="Spilker T."/>
            <person name="LiPuma J."/>
        </authorList>
    </citation>
    <scope>NUCLEOTIDE SEQUENCE [LARGE SCALE GENOMIC DNA]</scope>
    <source>
        <strain evidence="2 3">AU10456</strain>
    </source>
</reference>
<name>A0A261TIN6_9BORD</name>
<dbReference type="AlphaFoldDB" id="A0A261TIN6"/>
<organism evidence="2 3">
    <name type="scientific">Bordetella genomosp. 5</name>
    <dbReference type="NCBI Taxonomy" id="1395608"/>
    <lineage>
        <taxon>Bacteria</taxon>
        <taxon>Pseudomonadati</taxon>
        <taxon>Pseudomonadota</taxon>
        <taxon>Betaproteobacteria</taxon>
        <taxon>Burkholderiales</taxon>
        <taxon>Alcaligenaceae</taxon>
        <taxon>Bordetella</taxon>
    </lineage>
</organism>
<dbReference type="OrthoDB" id="8665323at2"/>
<accession>A0A261TIN6</accession>
<evidence type="ECO:0000313" key="3">
    <source>
        <dbReference type="Proteomes" id="UP000216913"/>
    </source>
</evidence>
<keyword evidence="3" id="KW-1185">Reference proteome</keyword>
<keyword evidence="1" id="KW-0732">Signal</keyword>
<feature type="signal peptide" evidence="1">
    <location>
        <begin position="1"/>
        <end position="27"/>
    </location>
</feature>
<dbReference type="EMBL" id="NEVP01000009">
    <property type="protein sequence ID" value="OZI49052.1"/>
    <property type="molecule type" value="Genomic_DNA"/>
</dbReference>